<keyword evidence="4" id="KW-1185">Reference proteome</keyword>
<comment type="caution">
    <text evidence="1">The sequence shown here is derived from an EMBL/GenBank/DDBJ whole genome shotgun (WGS) entry which is preliminary data.</text>
</comment>
<evidence type="ECO:0000313" key="4">
    <source>
        <dbReference type="Proteomes" id="UP000031980"/>
    </source>
</evidence>
<evidence type="ECO:0000313" key="1">
    <source>
        <dbReference type="EMBL" id="KIO42688.1"/>
    </source>
</evidence>
<reference evidence="2 3" key="2">
    <citation type="submission" date="2014-07" db="EMBL/GenBank/DDBJ databases">
        <title>Porphyromonadaceae bacterium OUH 334697 = ATCC BAA-2682 = DSM 28341 draft genome.</title>
        <authorList>
            <person name="Sydenham T.V."/>
            <person name="Hasman H."/>
            <person name="Justesen U.S."/>
        </authorList>
    </citation>
    <scope>NUCLEOTIDE SEQUENCE [LARGE SCALE GENOMIC DNA]</scope>
    <source>
        <strain evidence="2 3">OUH 334697</strain>
    </source>
</reference>
<sequence length="270" mass="30431">MKLGWLFLEGFIMKRIGLINVFLMLLLAGCFWGCSGNKETEEIYPIRFPDLFYEVRMGMRESISFVDGSGDYTIDVENPQLLDASIGLNTDNLLIQAKKKGETILSIRDNGAGETVKLKIKVTDIYLGFVLVKSDLPVFKSETNLFLVKNDKNEFYLFDKAESFNGPAGEPVLKGSYEITVKNNAPYLTLTYKDETETAVVRKFGLSGSDGGVFDVMNTVFELGWEKSLEKSSRSIGPRIYFLHLTETSTFYKAKGMMDYSMHMPEGILE</sequence>
<reference evidence="1 4" key="1">
    <citation type="submission" date="2014-07" db="EMBL/GenBank/DDBJ databases">
        <title>Porphyromonadaceae bacterium OUH 308042 = ATCC BAA-2681 = DSM 28342 draft genome.</title>
        <authorList>
            <person name="Sydenham T.V."/>
            <person name="Hasman H."/>
            <person name="Justensen U.S."/>
        </authorList>
    </citation>
    <scope>NUCLEOTIDE SEQUENCE [LARGE SCALE GENOMIC DNA]</scope>
    <source>
        <strain evidence="1 4">OUH 308042</strain>
    </source>
</reference>
<gene>
    <name evidence="1" type="ORF">BA92_14110</name>
    <name evidence="2" type="ORF">IE90_03800</name>
</gene>
<accession>A0A0C3M8A1</accession>
<evidence type="ECO:0000313" key="3">
    <source>
        <dbReference type="Proteomes" id="UP000031937"/>
    </source>
</evidence>
<organism evidence="1 4">
    <name type="scientific">Sanguibacteroides justesenii</name>
    <dbReference type="NCBI Taxonomy" id="1547597"/>
    <lineage>
        <taxon>Bacteria</taxon>
        <taxon>Pseudomonadati</taxon>
        <taxon>Bacteroidota</taxon>
        <taxon>Bacteroidia</taxon>
        <taxon>Bacteroidales</taxon>
        <taxon>Porphyromonadaceae</taxon>
        <taxon>Sanguibacteroides</taxon>
    </lineage>
</organism>
<dbReference type="PROSITE" id="PS51257">
    <property type="entry name" value="PROKAR_LIPOPROTEIN"/>
    <property type="match status" value="1"/>
</dbReference>
<dbReference type="EMBL" id="JPIU01000050">
    <property type="protein sequence ID" value="KIO42688.1"/>
    <property type="molecule type" value="Genomic_DNA"/>
</dbReference>
<dbReference type="Proteomes" id="UP000031937">
    <property type="component" value="Unassembled WGS sequence"/>
</dbReference>
<dbReference type="EMBL" id="JPIT01000009">
    <property type="protein sequence ID" value="KIO46488.1"/>
    <property type="molecule type" value="Genomic_DNA"/>
</dbReference>
<name>A0A0C3M8A1_9PORP</name>
<dbReference type="AlphaFoldDB" id="A0A0C3M8A1"/>
<evidence type="ECO:0000313" key="2">
    <source>
        <dbReference type="EMBL" id="KIO46488.1"/>
    </source>
</evidence>
<protein>
    <submittedName>
        <fullName evidence="1">Uncharacterized protein</fullName>
    </submittedName>
</protein>
<proteinExistence type="predicted"/>
<dbReference type="Proteomes" id="UP000031980">
    <property type="component" value="Unassembled WGS sequence"/>
</dbReference>